<keyword evidence="1" id="KW-0812">Transmembrane</keyword>
<organism evidence="2 3">
    <name type="scientific">Salibacterium salarium</name>
    <dbReference type="NCBI Taxonomy" id="284579"/>
    <lineage>
        <taxon>Bacteria</taxon>
        <taxon>Bacillati</taxon>
        <taxon>Bacillota</taxon>
        <taxon>Bacilli</taxon>
        <taxon>Bacillales</taxon>
        <taxon>Bacillaceae</taxon>
    </lineage>
</organism>
<sequence length="146" mass="16905">MLQDTCVSIKKGEGEGLSQIMVPVLATLFTLPFLAWYIVYIIIVKSTKKKGKAIRMAVDITTVFFIVAVHLLIKEISGQSFLWLIFLIILTTAVLFTIMHYRAREEVEFLRLMKGIWRFTFFLFTAFYILLVCYGWVNYLLSAFIA</sequence>
<evidence type="ECO:0000313" key="2">
    <source>
        <dbReference type="EMBL" id="RSL31322.1"/>
    </source>
</evidence>
<reference evidence="2 3" key="1">
    <citation type="submission" date="2018-10" db="EMBL/GenBank/DDBJ databases">
        <title>Draft genome sequence of Bacillus salarius IM0101, isolated from a hypersaline soil in Inner Mongolia, China.</title>
        <authorList>
            <person name="Yamprayoonswat W."/>
            <person name="Boonvisut S."/>
            <person name="Jumpathong W."/>
            <person name="Sittihan S."/>
            <person name="Ruangsuj P."/>
            <person name="Wanthongcharoen S."/>
            <person name="Thongpramul N."/>
            <person name="Pimmason S."/>
            <person name="Yu B."/>
            <person name="Yasawong M."/>
        </authorList>
    </citation>
    <scope>NUCLEOTIDE SEQUENCE [LARGE SCALE GENOMIC DNA]</scope>
    <source>
        <strain evidence="2 3">IM0101</strain>
    </source>
</reference>
<keyword evidence="1" id="KW-0472">Membrane</keyword>
<accession>A0A3R9PIC7</accession>
<dbReference type="InterPro" id="IPR024515">
    <property type="entry name" value="DUF3397"/>
</dbReference>
<keyword evidence="1" id="KW-1133">Transmembrane helix</keyword>
<dbReference type="Pfam" id="PF11877">
    <property type="entry name" value="DUF3397"/>
    <property type="match status" value="1"/>
</dbReference>
<feature type="transmembrane region" description="Helical" evidence="1">
    <location>
        <begin position="119"/>
        <end position="137"/>
    </location>
</feature>
<dbReference type="AlphaFoldDB" id="A0A3R9PIC7"/>
<proteinExistence type="predicted"/>
<comment type="caution">
    <text evidence="2">The sequence shown here is derived from an EMBL/GenBank/DDBJ whole genome shotgun (WGS) entry which is preliminary data.</text>
</comment>
<dbReference type="PIRSF" id="PIRSF030092">
    <property type="entry name" value="UCP030092"/>
    <property type="match status" value="1"/>
</dbReference>
<dbReference type="EMBL" id="RBVX01000026">
    <property type="protein sequence ID" value="RSL31322.1"/>
    <property type="molecule type" value="Genomic_DNA"/>
</dbReference>
<dbReference type="OrthoDB" id="2353183at2"/>
<evidence type="ECO:0000313" key="3">
    <source>
        <dbReference type="Proteomes" id="UP000275076"/>
    </source>
</evidence>
<gene>
    <name evidence="2" type="ORF">D7Z54_21810</name>
</gene>
<name>A0A3R9PIC7_9BACI</name>
<dbReference type="InterPro" id="IPR016945">
    <property type="entry name" value="UCP030092"/>
</dbReference>
<feature type="transmembrane region" description="Helical" evidence="1">
    <location>
        <begin position="56"/>
        <end position="73"/>
    </location>
</feature>
<evidence type="ECO:0000256" key="1">
    <source>
        <dbReference type="SAM" id="Phobius"/>
    </source>
</evidence>
<feature type="transmembrane region" description="Helical" evidence="1">
    <location>
        <begin position="20"/>
        <end position="44"/>
    </location>
</feature>
<dbReference type="Proteomes" id="UP000275076">
    <property type="component" value="Unassembled WGS sequence"/>
</dbReference>
<protein>
    <submittedName>
        <fullName evidence="2">DUF3397 domain-containing protein</fullName>
    </submittedName>
</protein>
<keyword evidence="3" id="KW-1185">Reference proteome</keyword>
<feature type="transmembrane region" description="Helical" evidence="1">
    <location>
        <begin position="79"/>
        <end position="98"/>
    </location>
</feature>